<dbReference type="EMBL" id="JADIMP010000083">
    <property type="protein sequence ID" value="MBO8441754.1"/>
    <property type="molecule type" value="Genomic_DNA"/>
</dbReference>
<protein>
    <submittedName>
        <fullName evidence="6">KxYKxGKxW signal peptide domain-containing protein</fullName>
    </submittedName>
</protein>
<dbReference type="InterPro" id="IPR039564">
    <property type="entry name" value="Peptidase_C39-like"/>
</dbReference>
<gene>
    <name evidence="6" type="ORF">IAA89_04930</name>
</gene>
<dbReference type="Gene3D" id="2.10.270.10">
    <property type="entry name" value="Cholin Binding"/>
    <property type="match status" value="10"/>
</dbReference>
<feature type="repeat" description="Cell wall-binding" evidence="3">
    <location>
        <begin position="357"/>
        <end position="376"/>
    </location>
</feature>
<feature type="compositionally biased region" description="Low complexity" evidence="4">
    <location>
        <begin position="66"/>
        <end position="160"/>
    </location>
</feature>
<dbReference type="Pfam" id="PF19258">
    <property type="entry name" value="KxYKxGKxW_sig"/>
    <property type="match status" value="1"/>
</dbReference>
<feature type="domain" description="Peptidase C39-like" evidence="5">
    <location>
        <begin position="887"/>
        <end position="1029"/>
    </location>
</feature>
<evidence type="ECO:0000313" key="7">
    <source>
        <dbReference type="Proteomes" id="UP000823614"/>
    </source>
</evidence>
<evidence type="ECO:0000313" key="6">
    <source>
        <dbReference type="EMBL" id="MBO8441754.1"/>
    </source>
</evidence>
<keyword evidence="2" id="KW-0677">Repeat</keyword>
<dbReference type="NCBIfam" id="TIGR03715">
    <property type="entry name" value="KxYKxGKxW"/>
    <property type="match status" value="1"/>
</dbReference>
<dbReference type="Pfam" id="PF19127">
    <property type="entry name" value="Choline_bind_3"/>
    <property type="match status" value="5"/>
</dbReference>
<dbReference type="Pfam" id="PF01473">
    <property type="entry name" value="Choline_bind_1"/>
    <property type="match status" value="4"/>
</dbReference>
<reference evidence="6" key="2">
    <citation type="journal article" date="2021" name="PeerJ">
        <title>Extensive microbial diversity within the chicken gut microbiome revealed by metagenomics and culture.</title>
        <authorList>
            <person name="Gilroy R."/>
            <person name="Ravi A."/>
            <person name="Getino M."/>
            <person name="Pursley I."/>
            <person name="Horton D.L."/>
            <person name="Alikhan N.F."/>
            <person name="Baker D."/>
            <person name="Gharbi K."/>
            <person name="Hall N."/>
            <person name="Watson M."/>
            <person name="Adriaenssens E.M."/>
            <person name="Foster-Nyarko E."/>
            <person name="Jarju S."/>
            <person name="Secka A."/>
            <person name="Antonio M."/>
            <person name="Oren A."/>
            <person name="Chaudhuri R.R."/>
            <person name="La Ragione R."/>
            <person name="Hildebrand F."/>
            <person name="Pallen M.J."/>
        </authorList>
    </citation>
    <scope>NUCLEOTIDE SEQUENCE</scope>
    <source>
        <strain evidence="6">C6-149</strain>
    </source>
</reference>
<feature type="repeat" description="Cell wall-binding" evidence="3">
    <location>
        <begin position="249"/>
        <end position="268"/>
    </location>
</feature>
<evidence type="ECO:0000256" key="2">
    <source>
        <dbReference type="ARBA" id="ARBA00022737"/>
    </source>
</evidence>
<dbReference type="Proteomes" id="UP000823614">
    <property type="component" value="Unassembled WGS sequence"/>
</dbReference>
<keyword evidence="1" id="KW-0732">Signal</keyword>
<name>A0A9D9E5K5_9LACO</name>
<feature type="region of interest" description="Disordered" evidence="4">
    <location>
        <begin position="66"/>
        <end position="163"/>
    </location>
</feature>
<dbReference type="InterPro" id="IPR018337">
    <property type="entry name" value="Cell_wall/Cho-bd_repeat"/>
</dbReference>
<evidence type="ECO:0000259" key="5">
    <source>
        <dbReference type="Pfam" id="PF13529"/>
    </source>
</evidence>
<evidence type="ECO:0000256" key="1">
    <source>
        <dbReference type="ARBA" id="ARBA00022729"/>
    </source>
</evidence>
<sequence>MERKEHYRMYKHGKQWMFGIVTAASVMMLGAKAEVSVHADTNQASDKTASTTANNNLTQAKQVALQSTTTNTTTVKTQATNSTSTAKVTATHVAAAKAADSTVKTAESAKSTNQSTNNAASQASTSTKISDSTTKTTNDNTQSSNDSTNTTNTNSTNDTTPVQVHENGQTYLRQPGSDQNITGWQSQTVNGQNEVYYYDPQTGAMVHGQQKIDGHWYYFDEKNGEMLTGFQYIPDQNKTCYYDQNGEMQYGWQYINGQTYYLDQNTGALTHGQAKINGHWYLFDQKDGHMLTGFQYLADEKLTCYYNPATGQMEYGQQKIDGHWYLFDPNYGSRLTGFQHIADQNKTCYYNQAGQMQYGWQTVNGQKYYLNSDTGAVTYGQAKINNAWYLFDHNDGHMLTGFQYIPDQNKTCYYDPTTGQMQYGVKTINGHKYDFDVNTGNELHGIQYDGQGHLIDLGDNGIAVENTTVTVARQTYTVDDQGALKLTDGQQQVAGHWYFVKDSLVQTGFQKLTDQNKTCYYDPTTAQMVYGLRQINGHWYLFDQHTGAMLTGVQFYQGWRYFNSDGTEAISEFVHQGNVWDYYNQAGVRIFGQQTINGHQYLISTQTGGLEVGFQTVAGQTHYYNENGTNPNTDSYGQMLTGQQLINGKHYRFDNQGNMIVGTYVNNGQLEDYGTDGVQVINQQITDNAGHQFTFDANGNLARPADICSDGQFEFNGQWYLMNQNNQIQTGWQTIADEPGKQYYYDPVNGTMTKGQRQIDGHWYYFNEDTGAKVTNAFQKIADQNKTCYYDNNGWMVYGQQKIAGQWYLFDQHSGAMLTGFQYILDQNKTCYYDPTTGQMQYGLQSIWGNAYYFDPNSGAEIFNQNINLGYGTAYFGGDGSMQSMLLNFTYYSQLNQGAPEGCEGTSLQIAESVRGWHHSLQQIYGTVGYGWDKDCYNGFYGNPFGGGVWKTQTVTSSWMAYMLTNLDPGIHDMTGASIQDVIHELQFGHAVVTWANYDWNANPSDQNDYHVMTIVGYRNGQFLIADPYSYSRRVYWVNQGTWNYVNKNEHANGWNLPTGMNLTV</sequence>
<organism evidence="6 7">
    <name type="scientific">Candidatus Gallilactobacillus intestinavium</name>
    <dbReference type="NCBI Taxonomy" id="2840838"/>
    <lineage>
        <taxon>Bacteria</taxon>
        <taxon>Bacillati</taxon>
        <taxon>Bacillota</taxon>
        <taxon>Bacilli</taxon>
        <taxon>Lactobacillales</taxon>
        <taxon>Lactobacillaceae</taxon>
        <taxon>Lactobacillaceae incertae sedis</taxon>
        <taxon>Candidatus Gallilactobacillus</taxon>
    </lineage>
</organism>
<reference evidence="6" key="1">
    <citation type="submission" date="2020-10" db="EMBL/GenBank/DDBJ databases">
        <authorList>
            <person name="Gilroy R."/>
        </authorList>
    </citation>
    <scope>NUCLEOTIDE SEQUENCE</scope>
    <source>
        <strain evidence="6">C6-149</strain>
    </source>
</reference>
<comment type="caution">
    <text evidence="6">The sequence shown here is derived from an EMBL/GenBank/DDBJ whole genome shotgun (WGS) entry which is preliminary data.</text>
</comment>
<dbReference type="Pfam" id="PF13529">
    <property type="entry name" value="Peptidase_C39_2"/>
    <property type="match status" value="1"/>
</dbReference>
<dbReference type="Gene3D" id="2.10.270.20">
    <property type="match status" value="1"/>
</dbReference>
<dbReference type="SUPFAM" id="SSF69360">
    <property type="entry name" value="Cell wall binding repeat"/>
    <property type="match status" value="5"/>
</dbReference>
<evidence type="ECO:0000256" key="4">
    <source>
        <dbReference type="SAM" id="MobiDB-lite"/>
    </source>
</evidence>
<accession>A0A9D9E5K5</accession>
<dbReference type="AlphaFoldDB" id="A0A9D9E5K5"/>
<evidence type="ECO:0000256" key="3">
    <source>
        <dbReference type="PROSITE-ProRule" id="PRU00591"/>
    </source>
</evidence>
<dbReference type="PROSITE" id="PS51170">
    <property type="entry name" value="CW"/>
    <property type="match status" value="3"/>
</dbReference>
<dbReference type="InterPro" id="IPR022263">
    <property type="entry name" value="KxYKxGKxW"/>
</dbReference>
<dbReference type="Gene3D" id="3.90.70.10">
    <property type="entry name" value="Cysteine proteinases"/>
    <property type="match status" value="1"/>
</dbReference>
<proteinExistence type="predicted"/>
<feature type="repeat" description="Cell wall-binding" evidence="3">
    <location>
        <begin position="753"/>
        <end position="772"/>
    </location>
</feature>